<evidence type="ECO:0000256" key="1">
    <source>
        <dbReference type="SAM" id="SignalP"/>
    </source>
</evidence>
<dbReference type="OrthoDB" id="3708906at2"/>
<keyword evidence="1" id="KW-0732">Signal</keyword>
<feature type="signal peptide" evidence="1">
    <location>
        <begin position="1"/>
        <end position="31"/>
    </location>
</feature>
<gene>
    <name evidence="2" type="ORF">A8926_7069</name>
</gene>
<dbReference type="AlphaFoldDB" id="A0A2N3Y7P6"/>
<dbReference type="RefSeq" id="WP_143539730.1">
    <property type="nucleotide sequence ID" value="NZ_CP061007.1"/>
</dbReference>
<evidence type="ECO:0008006" key="4">
    <source>
        <dbReference type="Google" id="ProtNLM"/>
    </source>
</evidence>
<keyword evidence="3" id="KW-1185">Reference proteome</keyword>
<dbReference type="PROSITE" id="PS51257">
    <property type="entry name" value="PROKAR_LIPOPROTEIN"/>
    <property type="match status" value="1"/>
</dbReference>
<dbReference type="STRING" id="994479.GCA_000194155_05084"/>
<feature type="chain" id="PRO_5014975856" description="DUF3558 domain-containing protein" evidence="1">
    <location>
        <begin position="32"/>
        <end position="203"/>
    </location>
</feature>
<name>A0A2N3Y7P6_SACSN</name>
<comment type="caution">
    <text evidence="2">The sequence shown here is derived from an EMBL/GenBank/DDBJ whole genome shotgun (WGS) entry which is preliminary data.</text>
</comment>
<protein>
    <recommendedName>
        <fullName evidence="4">DUF3558 domain-containing protein</fullName>
    </recommendedName>
</protein>
<evidence type="ECO:0000313" key="3">
    <source>
        <dbReference type="Proteomes" id="UP000233786"/>
    </source>
</evidence>
<accession>A0A2N3Y7P6</accession>
<sequence>MRKIAARFGLSFGMVGALLLGACGTPPPAAAPDPFLSLPDACEVLSRQTIQEIVGGTPGRSRSADAKTGKSCQWQYSADNAPVPPLQGVTPSDLGLSVTLYLYERLPSQQDVGGVQMASDSFAAGRNRQGVADSDSIDGIGDEAYGNFNDANGSLTFRTGNVIVELRYQGSGESQQGATGLGREAIHVALTKAAKDIPQHLRK</sequence>
<proteinExistence type="predicted"/>
<dbReference type="Proteomes" id="UP000233786">
    <property type="component" value="Unassembled WGS sequence"/>
</dbReference>
<evidence type="ECO:0000313" key="2">
    <source>
        <dbReference type="EMBL" id="PKW18930.1"/>
    </source>
</evidence>
<reference evidence="2" key="1">
    <citation type="submission" date="2017-12" db="EMBL/GenBank/DDBJ databases">
        <title>Sequencing the genomes of 1000 Actinobacteria strains.</title>
        <authorList>
            <person name="Klenk H.-P."/>
        </authorList>
    </citation>
    <scope>NUCLEOTIDE SEQUENCE [LARGE SCALE GENOMIC DNA]</scope>
    <source>
        <strain evidence="2">DSM 44228</strain>
    </source>
</reference>
<dbReference type="EMBL" id="PJNB01000001">
    <property type="protein sequence ID" value="PKW18930.1"/>
    <property type="molecule type" value="Genomic_DNA"/>
</dbReference>
<organism evidence="2 3">
    <name type="scientific">Saccharopolyspora spinosa</name>
    <dbReference type="NCBI Taxonomy" id="60894"/>
    <lineage>
        <taxon>Bacteria</taxon>
        <taxon>Bacillati</taxon>
        <taxon>Actinomycetota</taxon>
        <taxon>Actinomycetes</taxon>
        <taxon>Pseudonocardiales</taxon>
        <taxon>Pseudonocardiaceae</taxon>
        <taxon>Saccharopolyspora</taxon>
    </lineage>
</organism>